<dbReference type="PANTHER" id="PTHR45715">
    <property type="entry name" value="ATPASE H+-TRANSPORTING V1 SUBUNIT E1A-RELATED"/>
    <property type="match status" value="1"/>
</dbReference>
<organism evidence="4 5">
    <name type="scientific">Giardia muris</name>
    <dbReference type="NCBI Taxonomy" id="5742"/>
    <lineage>
        <taxon>Eukaryota</taxon>
        <taxon>Metamonada</taxon>
        <taxon>Diplomonadida</taxon>
        <taxon>Hexamitidae</taxon>
        <taxon>Giardiinae</taxon>
        <taxon>Giardia</taxon>
    </lineage>
</organism>
<comment type="caution">
    <text evidence="4">The sequence shown here is derived from an EMBL/GenBank/DDBJ whole genome shotgun (WGS) entry which is preliminary data.</text>
</comment>
<evidence type="ECO:0000256" key="2">
    <source>
        <dbReference type="ARBA" id="ARBA00022448"/>
    </source>
</evidence>
<dbReference type="InterPro" id="IPR002842">
    <property type="entry name" value="ATPase_V1_Esu"/>
</dbReference>
<comment type="similarity">
    <text evidence="1">Belongs to the V-ATPase E subunit family.</text>
</comment>
<evidence type="ECO:0000256" key="1">
    <source>
        <dbReference type="ARBA" id="ARBA00005901"/>
    </source>
</evidence>
<keyword evidence="3" id="KW-0406">Ion transport</keyword>
<dbReference type="Proteomes" id="UP000315496">
    <property type="component" value="Chromosome 2"/>
</dbReference>
<dbReference type="Gene3D" id="3.30.2320.30">
    <property type="entry name" value="ATP synthase, E subunit, C-terminal"/>
    <property type="match status" value="1"/>
</dbReference>
<dbReference type="SUPFAM" id="SSF160527">
    <property type="entry name" value="V-type ATPase subunit E-like"/>
    <property type="match status" value="1"/>
</dbReference>
<reference evidence="4 5" key="1">
    <citation type="submission" date="2019-05" db="EMBL/GenBank/DDBJ databases">
        <title>The compact genome of Giardia muris reveals important steps in the evolution of intestinal protozoan parasites.</title>
        <authorList>
            <person name="Xu F."/>
            <person name="Jimenez-Gonzalez A."/>
            <person name="Einarsson E."/>
            <person name="Astvaldsson A."/>
            <person name="Peirasmaki D."/>
            <person name="Eckmann L."/>
            <person name="Andersson J.O."/>
            <person name="Svard S.G."/>
            <person name="Jerlstrom-Hultqvist J."/>
        </authorList>
    </citation>
    <scope>NUCLEOTIDE SEQUENCE [LARGE SCALE GENOMIC DNA]</scope>
    <source>
        <strain evidence="4 5">Roberts-Thomson</strain>
    </source>
</reference>
<dbReference type="AlphaFoldDB" id="A0A4Z1STH9"/>
<dbReference type="OrthoDB" id="10263003at2759"/>
<evidence type="ECO:0000313" key="5">
    <source>
        <dbReference type="Proteomes" id="UP000315496"/>
    </source>
</evidence>
<evidence type="ECO:0000313" key="4">
    <source>
        <dbReference type="EMBL" id="TNJ29194.1"/>
    </source>
</evidence>
<keyword evidence="5" id="KW-1185">Reference proteome</keyword>
<evidence type="ECO:0000256" key="3">
    <source>
        <dbReference type="ARBA" id="ARBA00023065"/>
    </source>
</evidence>
<proteinExistence type="inferred from homology"/>
<dbReference type="Gene3D" id="6.10.250.1620">
    <property type="match status" value="1"/>
</dbReference>
<keyword evidence="2" id="KW-0813">Transport</keyword>
<accession>A0A4Z1STH9</accession>
<sequence length="213" mass="23693">MNQRIANMLHFINAETDRKIAEIREKGEESAKVLHGQIIHTDMLRVRKVVEEKQALAHQDKQVAISRLVSDARMKYQDAQHGMFLQLRDLCQSRLTAFLTALNYEAFIQAALSEAILAVGLNQALIQFTAKDAPRLSPRFDGKTIQAGDISCSVKVDSKPIPPGAIGGFVLKSVDGKVTVDCTLAERLEQALKALEPQILTKMFPAKTQLWDN</sequence>
<dbReference type="GO" id="GO:0033178">
    <property type="term" value="C:proton-transporting two-sector ATPase complex, catalytic domain"/>
    <property type="evidence" value="ECO:0007669"/>
    <property type="project" value="InterPro"/>
</dbReference>
<dbReference type="EMBL" id="VDLU01000002">
    <property type="protein sequence ID" value="TNJ29194.1"/>
    <property type="molecule type" value="Genomic_DNA"/>
</dbReference>
<dbReference type="InterPro" id="IPR038495">
    <property type="entry name" value="ATPase_E_C"/>
</dbReference>
<protein>
    <submittedName>
        <fullName evidence="4">ATP synthase subunit E family protein</fullName>
    </submittedName>
</protein>
<dbReference type="VEuPathDB" id="GiardiaDB:GMRT_14961"/>
<dbReference type="GO" id="GO:0046961">
    <property type="term" value="F:proton-transporting ATPase activity, rotational mechanism"/>
    <property type="evidence" value="ECO:0007669"/>
    <property type="project" value="InterPro"/>
</dbReference>
<name>A0A4Z1STH9_GIAMU</name>
<gene>
    <name evidence="4" type="ORF">GMRT_14961</name>
</gene>
<dbReference type="Pfam" id="PF01991">
    <property type="entry name" value="vATP-synt_E"/>
    <property type="match status" value="1"/>
</dbReference>